<dbReference type="GO" id="GO:0016780">
    <property type="term" value="F:phosphotransferase activity, for other substituted phosphate groups"/>
    <property type="evidence" value="ECO:0007669"/>
    <property type="project" value="TreeGrafter"/>
</dbReference>
<keyword evidence="2" id="KW-0812">Transmembrane</keyword>
<comment type="similarity">
    <text evidence="1">Belongs to the bacterial sugar transferase family.</text>
</comment>
<dbReference type="InterPro" id="IPR003362">
    <property type="entry name" value="Bact_transf"/>
</dbReference>
<organism evidence="4 5">
    <name type="scientific">Desulfovibrio subterraneus</name>
    <dbReference type="NCBI Taxonomy" id="2718620"/>
    <lineage>
        <taxon>Bacteria</taxon>
        <taxon>Pseudomonadati</taxon>
        <taxon>Thermodesulfobacteriota</taxon>
        <taxon>Desulfovibrionia</taxon>
        <taxon>Desulfovibrionales</taxon>
        <taxon>Desulfovibrionaceae</taxon>
        <taxon>Desulfovibrio</taxon>
    </lineage>
</organism>
<accession>A0A7J0BMY0</accession>
<dbReference type="RefSeq" id="WP_174406066.1">
    <property type="nucleotide sequence ID" value="NZ_BLVO01000013.1"/>
</dbReference>
<evidence type="ECO:0000313" key="5">
    <source>
        <dbReference type="Proteomes" id="UP000503840"/>
    </source>
</evidence>
<evidence type="ECO:0000256" key="2">
    <source>
        <dbReference type="SAM" id="Phobius"/>
    </source>
</evidence>
<dbReference type="Proteomes" id="UP000503840">
    <property type="component" value="Unassembled WGS sequence"/>
</dbReference>
<comment type="caution">
    <text evidence="4">The sequence shown here is derived from an EMBL/GenBank/DDBJ whole genome shotgun (WGS) entry which is preliminary data.</text>
</comment>
<evidence type="ECO:0000313" key="4">
    <source>
        <dbReference type="EMBL" id="GFM34475.1"/>
    </source>
</evidence>
<keyword evidence="2" id="KW-0472">Membrane</keyword>
<sequence length="245" mass="28150">MTDKQPDAQQDLLEALHRQYATPGAGWRLRIRAWRKRTLWRGVIGFSLLLKRLLDIIGAACGILLLSPFFALVALLIMLEDGRPVFFRQIRVGRHGTLFHMYKFRSMFRDAEARLKELQQANESSDGVIFKMQRDPRITRVGKFIRRASIDELPQLWNVLRGEMSLVGPRPAIPGEVAQYTLEDRRRLGTKPGITCFWQVAGRSTIPFKQQVQLDVQYIESQSFWIDLKLLLKTIPAVLSGKGAY</sequence>
<dbReference type="PANTHER" id="PTHR30576">
    <property type="entry name" value="COLANIC BIOSYNTHESIS UDP-GLUCOSE LIPID CARRIER TRANSFERASE"/>
    <property type="match status" value="1"/>
</dbReference>
<proteinExistence type="inferred from homology"/>
<keyword evidence="5" id="KW-1185">Reference proteome</keyword>
<evidence type="ECO:0000259" key="3">
    <source>
        <dbReference type="Pfam" id="PF02397"/>
    </source>
</evidence>
<reference evidence="4 5" key="1">
    <citation type="submission" date="2020-05" db="EMBL/GenBank/DDBJ databases">
        <title>Draft genome sequence of Desulfovibrio sp. strain HN2T.</title>
        <authorList>
            <person name="Ueno A."/>
            <person name="Tamazawa S."/>
            <person name="Tamamura S."/>
            <person name="Murakami T."/>
            <person name="Kiyama T."/>
            <person name="Inomata H."/>
            <person name="Amano Y."/>
            <person name="Miyakawa K."/>
            <person name="Tamaki H."/>
            <person name="Naganuma T."/>
            <person name="Kaneko K."/>
        </authorList>
    </citation>
    <scope>NUCLEOTIDE SEQUENCE [LARGE SCALE GENOMIC DNA]</scope>
    <source>
        <strain evidence="4 5">HN2</strain>
    </source>
</reference>
<dbReference type="AlphaFoldDB" id="A0A7J0BMY0"/>
<feature type="domain" description="Bacterial sugar transferase" evidence="3">
    <location>
        <begin position="51"/>
        <end position="239"/>
    </location>
</feature>
<dbReference type="PANTHER" id="PTHR30576:SF10">
    <property type="entry name" value="SLL5057 PROTEIN"/>
    <property type="match status" value="1"/>
</dbReference>
<feature type="transmembrane region" description="Helical" evidence="2">
    <location>
        <begin position="56"/>
        <end position="79"/>
    </location>
</feature>
<protein>
    <submittedName>
        <fullName evidence="4">Multidrug MFS transporter</fullName>
    </submittedName>
</protein>
<dbReference type="Pfam" id="PF02397">
    <property type="entry name" value="Bac_transf"/>
    <property type="match status" value="1"/>
</dbReference>
<keyword evidence="2" id="KW-1133">Transmembrane helix</keyword>
<dbReference type="EMBL" id="BLVO01000013">
    <property type="protein sequence ID" value="GFM34475.1"/>
    <property type="molecule type" value="Genomic_DNA"/>
</dbReference>
<gene>
    <name evidence="4" type="ORF">DSM101010T_28400</name>
</gene>
<evidence type="ECO:0000256" key="1">
    <source>
        <dbReference type="ARBA" id="ARBA00006464"/>
    </source>
</evidence>
<name>A0A7J0BMY0_9BACT</name>